<accession>A0ABX8U6Z2</accession>
<sequence length="182" mass="19725">MRLPFQLRGMDGTVAIEVGPNDEPEALGCRFPGGARDLATCTAVIEHPGRGYTGLMGWVQLVSSTDGESGEDGFDPDPLGFYGDLDVPYGFFGVRPTLFDAPSRDTRDDLVWVAHSFLCYSPDLATRTVCAVTGFSWGFTIRSGHIEIQGPEKLTAGDWDRHGARLSGAYPGWEFAPGYRTG</sequence>
<gene>
    <name evidence="1" type="ORF">Nocox_29220</name>
</gene>
<dbReference type="RefSeq" id="WP_020540641.1">
    <property type="nucleotide sequence ID" value="NZ_CP068985.1"/>
</dbReference>
<protein>
    <submittedName>
        <fullName evidence="1">Uncharacterized protein</fullName>
    </submittedName>
</protein>
<name>A0ABX8U6Z2_9ACTN</name>
<organism evidence="1 2">
    <name type="scientific">Nonomuraea coxensis DSM 45129</name>
    <dbReference type="NCBI Taxonomy" id="1122611"/>
    <lineage>
        <taxon>Bacteria</taxon>
        <taxon>Bacillati</taxon>
        <taxon>Actinomycetota</taxon>
        <taxon>Actinomycetes</taxon>
        <taxon>Streptosporangiales</taxon>
        <taxon>Streptosporangiaceae</taxon>
        <taxon>Nonomuraea</taxon>
    </lineage>
</organism>
<dbReference type="EMBL" id="CP068985">
    <property type="protein sequence ID" value="QYC43428.1"/>
    <property type="molecule type" value="Genomic_DNA"/>
</dbReference>
<dbReference type="Proteomes" id="UP000824681">
    <property type="component" value="Chromosome"/>
</dbReference>
<keyword evidence="2" id="KW-1185">Reference proteome</keyword>
<proteinExistence type="predicted"/>
<reference evidence="1 2" key="1">
    <citation type="journal article" date="2021" name="ACS Chem. Biol.">
        <title>Genomic-Led Discovery of a Novel Glycopeptide Antibiotic by Nonomuraea coxensis DSM 45129.</title>
        <authorList>
            <person name="Yushchuk O."/>
            <person name="Vior N.M."/>
            <person name="Andreo-Vidal A."/>
            <person name="Berini F."/>
            <person name="Ruckert C."/>
            <person name="Busche T."/>
            <person name="Binda E."/>
            <person name="Kalinowski J."/>
            <person name="Truman A.W."/>
            <person name="Marinelli F."/>
        </authorList>
    </citation>
    <scope>NUCLEOTIDE SEQUENCE [LARGE SCALE GENOMIC DNA]</scope>
    <source>
        <strain evidence="1 2">DSM 45129</strain>
    </source>
</reference>
<evidence type="ECO:0000313" key="2">
    <source>
        <dbReference type="Proteomes" id="UP000824681"/>
    </source>
</evidence>
<evidence type="ECO:0000313" key="1">
    <source>
        <dbReference type="EMBL" id="QYC43428.1"/>
    </source>
</evidence>